<sequence>MKANPQPTFTYALVSMMVLFALLVTGIVVLELNLQLTMFIGLMAAIPIAMKIGFSYSEVEGFAFDMIRKALGVIMILIAVGTLIGTWAAAGTISTLTSIGLQIIHPTYFLVTALILCSIVSMATGTSWGTIGSVGIALIGVSEAFGIPAGMAAGAIISGAVFGDKLSPLSDSTNMAAAVSRVDLIAHVRHMLWTTVPALVGTAVLFTIVGFMQGTAGAAAGAGQLETIRSGIAAELQTGWVALLPIAIVITLLIMQKPALPAIFVGALAGLAVAVFYQGFSFTEGIGFMWGGYVSRTGIAIVDELLTTGGIVSMLNTVVLFLFALGFGGILTHSGLLGTVLRPLFRKVDSVRKLIPATLAVTFVNCGVGASGNFAYAVTGPAMAPMYERLNLDRANLSRTMEDAGAVSGVIIPWHITAVFAAGTLGVGQFEFIPFLFLSYLSPLVALIYGLTGFAIKKADGEEEGDEGGGGLPAGSAVSD</sequence>
<accession>M7NID6</accession>
<dbReference type="Pfam" id="PF03553">
    <property type="entry name" value="Na_H_antiporter"/>
    <property type="match status" value="1"/>
</dbReference>
<organism evidence="11 12">
    <name type="scientific">Bhargavaea cecembensis DSE10</name>
    <dbReference type="NCBI Taxonomy" id="1235279"/>
    <lineage>
        <taxon>Bacteria</taxon>
        <taxon>Bacillati</taxon>
        <taxon>Bacillota</taxon>
        <taxon>Bacilli</taxon>
        <taxon>Bacillales</taxon>
        <taxon>Caryophanaceae</taxon>
        <taxon>Bhargavaea</taxon>
    </lineage>
</organism>
<evidence type="ECO:0000313" key="12">
    <source>
        <dbReference type="Proteomes" id="UP000011919"/>
    </source>
</evidence>
<evidence type="ECO:0000256" key="2">
    <source>
        <dbReference type="ARBA" id="ARBA00022448"/>
    </source>
</evidence>
<dbReference type="GO" id="GO:0005886">
    <property type="term" value="C:plasma membrane"/>
    <property type="evidence" value="ECO:0007669"/>
    <property type="project" value="UniProtKB-SubCell"/>
</dbReference>
<comment type="subcellular location">
    <subcellularLocation>
        <location evidence="1">Cell membrane</location>
        <topology evidence="1">Multi-pass membrane protein</topology>
    </subcellularLocation>
</comment>
<protein>
    <submittedName>
        <fullName evidence="11">Malate-2H(+)/Na(+)-lactate antiporter</fullName>
    </submittedName>
</protein>
<keyword evidence="12" id="KW-1185">Reference proteome</keyword>
<evidence type="ECO:0000256" key="1">
    <source>
        <dbReference type="ARBA" id="ARBA00004651"/>
    </source>
</evidence>
<gene>
    <name evidence="11" type="primary">mleN_2</name>
    <name evidence="11" type="ORF">C772_01067</name>
</gene>
<feature type="transmembrane region" description="Helical" evidence="9">
    <location>
        <begin position="318"/>
        <end position="345"/>
    </location>
</feature>
<keyword evidence="3" id="KW-0050">Antiport</keyword>
<dbReference type="InterPro" id="IPR018461">
    <property type="entry name" value="Na/H_Antiport_NhaC-like_C"/>
</dbReference>
<evidence type="ECO:0000313" key="11">
    <source>
        <dbReference type="EMBL" id="EMR06931.1"/>
    </source>
</evidence>
<feature type="transmembrane region" description="Helical" evidence="9">
    <location>
        <begin position="108"/>
        <end position="128"/>
    </location>
</feature>
<feature type="transmembrane region" description="Helical" evidence="9">
    <location>
        <begin position="191"/>
        <end position="212"/>
    </location>
</feature>
<evidence type="ECO:0000256" key="3">
    <source>
        <dbReference type="ARBA" id="ARBA00022449"/>
    </source>
</evidence>
<dbReference type="PANTHER" id="PTHR33451:SF3">
    <property type="entry name" value="MALATE-2H(+)_NA(+)-LACTATE ANTIPORTER"/>
    <property type="match status" value="1"/>
</dbReference>
<dbReference type="PANTHER" id="PTHR33451">
    <property type="entry name" value="MALATE-2H(+)/NA(+)-LACTATE ANTIPORTER"/>
    <property type="match status" value="1"/>
</dbReference>
<keyword evidence="2" id="KW-0813">Transport</keyword>
<keyword evidence="5 9" id="KW-0812">Transmembrane</keyword>
<evidence type="ECO:0000256" key="4">
    <source>
        <dbReference type="ARBA" id="ARBA00022475"/>
    </source>
</evidence>
<feature type="transmembrane region" description="Helical" evidence="9">
    <location>
        <begin position="404"/>
        <end position="426"/>
    </location>
</feature>
<dbReference type="RefSeq" id="WP_008298007.1">
    <property type="nucleotide sequence ID" value="NZ_AOFT01000004.1"/>
</dbReference>
<comment type="similarity">
    <text evidence="8">Belongs to the NhaC Na(+)/H(+) (TC 2.A.35) antiporter family.</text>
</comment>
<dbReference type="eggNOG" id="COG1757">
    <property type="taxonomic scope" value="Bacteria"/>
</dbReference>
<feature type="transmembrane region" description="Helical" evidence="9">
    <location>
        <begin position="134"/>
        <end position="162"/>
    </location>
</feature>
<dbReference type="GO" id="GO:0015297">
    <property type="term" value="F:antiporter activity"/>
    <property type="evidence" value="ECO:0007669"/>
    <property type="project" value="UniProtKB-KW"/>
</dbReference>
<evidence type="ECO:0000256" key="5">
    <source>
        <dbReference type="ARBA" id="ARBA00022692"/>
    </source>
</evidence>
<keyword evidence="6 9" id="KW-1133">Transmembrane helix</keyword>
<dbReference type="Proteomes" id="UP000011919">
    <property type="component" value="Unassembled WGS sequence"/>
</dbReference>
<evidence type="ECO:0000259" key="10">
    <source>
        <dbReference type="Pfam" id="PF03553"/>
    </source>
</evidence>
<evidence type="ECO:0000256" key="7">
    <source>
        <dbReference type="ARBA" id="ARBA00023136"/>
    </source>
</evidence>
<name>M7NID6_9BACL</name>
<dbReference type="InterPro" id="IPR052180">
    <property type="entry name" value="NhaC_Na-H+_Antiporter"/>
</dbReference>
<feature type="transmembrane region" description="Helical" evidence="9">
    <location>
        <begin position="232"/>
        <end position="255"/>
    </location>
</feature>
<proteinExistence type="inferred from homology"/>
<feature type="transmembrane region" description="Helical" evidence="9">
    <location>
        <begin position="36"/>
        <end position="54"/>
    </location>
</feature>
<dbReference type="PATRIC" id="fig|1235279.3.peg.1068"/>
<dbReference type="EMBL" id="AOFT01000004">
    <property type="protein sequence ID" value="EMR06931.1"/>
    <property type="molecule type" value="Genomic_DNA"/>
</dbReference>
<evidence type="ECO:0000256" key="6">
    <source>
        <dbReference type="ARBA" id="ARBA00022989"/>
    </source>
</evidence>
<dbReference type="OrthoDB" id="9762978at2"/>
<keyword evidence="7 9" id="KW-0472">Membrane</keyword>
<feature type="transmembrane region" description="Helical" evidence="9">
    <location>
        <begin position="74"/>
        <end position="96"/>
    </location>
</feature>
<keyword evidence="4" id="KW-1003">Cell membrane</keyword>
<dbReference type="AlphaFoldDB" id="M7NID6"/>
<dbReference type="NCBIfam" id="TIGR00931">
    <property type="entry name" value="antiport_nhaC"/>
    <property type="match status" value="1"/>
</dbReference>
<reference evidence="11 12" key="1">
    <citation type="journal article" date="2013" name="Genome Announc.">
        <title>Draft Genome Sequence of Bhargavaea cecembensis Strain DSE10T, Isolated from a Deep-Sea Sediment Sample Collected at a Depth of 5,904 m from the Chagos-Laccadive Ridge System in the Indian Ocean.</title>
        <authorList>
            <person name="Shivaji S."/>
            <person name="Ara S."/>
            <person name="Begum Z."/>
            <person name="Ruth M."/>
            <person name="Singh A."/>
            <person name="Kumar Pinnaka A."/>
        </authorList>
    </citation>
    <scope>NUCLEOTIDE SEQUENCE [LARGE SCALE GENOMIC DNA]</scope>
    <source>
        <strain evidence="11 12">DSE10</strain>
    </source>
</reference>
<evidence type="ECO:0000256" key="9">
    <source>
        <dbReference type="SAM" id="Phobius"/>
    </source>
</evidence>
<feature type="transmembrane region" description="Helical" evidence="9">
    <location>
        <begin position="262"/>
        <end position="280"/>
    </location>
</feature>
<feature type="transmembrane region" description="Helical" evidence="9">
    <location>
        <begin position="12"/>
        <end position="29"/>
    </location>
</feature>
<feature type="domain" description="Na+/H+ antiporter NhaC-like C-terminal" evidence="10">
    <location>
        <begin position="159"/>
        <end position="454"/>
    </location>
</feature>
<dbReference type="STRING" id="1235279.C772_01067"/>
<comment type="caution">
    <text evidence="11">The sequence shown here is derived from an EMBL/GenBank/DDBJ whole genome shotgun (WGS) entry which is preliminary data.</text>
</comment>
<dbReference type="InterPro" id="IPR004770">
    <property type="entry name" value="Na/H_antiport_NhaC"/>
</dbReference>
<feature type="transmembrane region" description="Helical" evidence="9">
    <location>
        <begin position="432"/>
        <end position="451"/>
    </location>
</feature>
<evidence type="ECO:0000256" key="8">
    <source>
        <dbReference type="ARBA" id="ARBA00038435"/>
    </source>
</evidence>